<evidence type="ECO:0000256" key="1">
    <source>
        <dbReference type="SAM" id="MobiDB-lite"/>
    </source>
</evidence>
<feature type="region of interest" description="Disordered" evidence="1">
    <location>
        <begin position="138"/>
        <end position="202"/>
    </location>
</feature>
<feature type="compositionally biased region" description="Basic and acidic residues" evidence="1">
    <location>
        <begin position="175"/>
        <end position="202"/>
    </location>
</feature>
<proteinExistence type="predicted"/>
<reference evidence="2 3" key="1">
    <citation type="submission" date="2018-03" db="EMBL/GenBank/DDBJ databases">
        <title>Cereibacter changlensis.</title>
        <authorList>
            <person name="Meyer T.E."/>
            <person name="Miller S."/>
            <person name="Lodha T."/>
            <person name="Gandham S."/>
            <person name="Chintalapati S."/>
            <person name="Chintalapati V.R."/>
        </authorList>
    </citation>
    <scope>NUCLEOTIDE SEQUENCE [LARGE SCALE GENOMIC DNA]</scope>
    <source>
        <strain evidence="2 3">JA139</strain>
    </source>
</reference>
<organism evidence="2 3">
    <name type="scientific">Cereibacter changlensis JA139</name>
    <dbReference type="NCBI Taxonomy" id="1188249"/>
    <lineage>
        <taxon>Bacteria</taxon>
        <taxon>Pseudomonadati</taxon>
        <taxon>Pseudomonadota</taxon>
        <taxon>Alphaproteobacteria</taxon>
        <taxon>Rhodobacterales</taxon>
        <taxon>Paracoccaceae</taxon>
        <taxon>Cereibacter</taxon>
    </lineage>
</organism>
<feature type="region of interest" description="Disordered" evidence="1">
    <location>
        <begin position="1"/>
        <end position="21"/>
    </location>
</feature>
<gene>
    <name evidence="2" type="ORF">C5F48_19195</name>
</gene>
<comment type="caution">
    <text evidence="2">The sequence shown here is derived from an EMBL/GenBank/DDBJ whole genome shotgun (WGS) entry which is preliminary data.</text>
</comment>
<dbReference type="EMBL" id="PZKG01000134">
    <property type="protein sequence ID" value="PTE20122.1"/>
    <property type="molecule type" value="Genomic_DNA"/>
</dbReference>
<evidence type="ECO:0000313" key="3">
    <source>
        <dbReference type="Proteomes" id="UP000241010"/>
    </source>
</evidence>
<feature type="compositionally biased region" description="Basic and acidic residues" evidence="1">
    <location>
        <begin position="148"/>
        <end position="161"/>
    </location>
</feature>
<feature type="compositionally biased region" description="Basic residues" evidence="1">
    <location>
        <begin position="162"/>
        <end position="174"/>
    </location>
</feature>
<accession>A0A2T4JQC9</accession>
<keyword evidence="3" id="KW-1185">Reference proteome</keyword>
<sequence>MFRLPEDTAPLPPRQESPRELTQSHLDILDEIGRIGESLGEESEPAIKAEFVLAMDSDLSSAERSVIADMMAEDGPLSADDLAEAQALNQQIAAMTPAELEAEFGPKADLASAAQQYLDKHYSENLERWRERDRVRYATDKGGPVRSYRRDLATLTPEERLAHRRAQKKASKAKRGPDQVQREREANKVDQQNRRRDKRQIEDAERAKLAIF</sequence>
<evidence type="ECO:0000313" key="2">
    <source>
        <dbReference type="EMBL" id="PTE20122.1"/>
    </source>
</evidence>
<dbReference type="Proteomes" id="UP000241010">
    <property type="component" value="Unassembled WGS sequence"/>
</dbReference>
<dbReference type="AlphaFoldDB" id="A0A2T4JQC9"/>
<protein>
    <submittedName>
        <fullName evidence="2">Uncharacterized protein</fullName>
    </submittedName>
</protein>
<name>A0A2T4JQC9_9RHOB</name>